<dbReference type="Proteomes" id="UP000839907">
    <property type="component" value="Unassembled WGS sequence"/>
</dbReference>
<evidence type="ECO:0000313" key="17">
    <source>
        <dbReference type="EMBL" id="ECF1543622.1"/>
    </source>
</evidence>
<dbReference type="EMBL" id="RSUA01000004">
    <property type="protein sequence ID" value="MIT47955.1"/>
    <property type="molecule type" value="Genomic_DNA"/>
</dbReference>
<dbReference type="NCBIfam" id="NF011827">
    <property type="entry name" value="PRK15299.1"/>
    <property type="match status" value="1"/>
</dbReference>
<dbReference type="Proteomes" id="UP000839617">
    <property type="component" value="Unassembled WGS sequence"/>
</dbReference>
<reference evidence="25 29" key="1">
    <citation type="submission" date="2014-09" db="EMBL/GenBank/DDBJ databases">
        <title>Salmonella Genotype and Phenotype Association.</title>
        <authorList>
            <person name="Chen Y."/>
            <person name="Folster J."/>
            <person name="Ayers S."/>
            <person name="Kabera C."/>
            <person name="Li C."/>
            <person name="Mukherjee S."/>
            <person name="Lam C."/>
            <person name="Zhao S."/>
            <person name="McDermott P."/>
        </authorList>
    </citation>
    <scope>NUCLEOTIDE SEQUENCE [LARGE SCALE GENOMIC DNA]</scope>
    <source>
        <strain evidence="25 29">CVM N32045</strain>
    </source>
</reference>
<dbReference type="Proteomes" id="UP000839914">
    <property type="component" value="Unassembled WGS sequence"/>
</dbReference>
<dbReference type="EMBL" id="AALDNI010000035">
    <property type="protein sequence ID" value="ECY5342752.1"/>
    <property type="molecule type" value="Genomic_DNA"/>
</dbReference>
<dbReference type="SUPFAM" id="SSF49354">
    <property type="entry name" value="PapD-like"/>
    <property type="match status" value="1"/>
</dbReference>
<keyword evidence="4" id="KW-0574">Periplasm</keyword>
<reference evidence="24" key="7">
    <citation type="submission" date="2019-10" db="EMBL/GenBank/DDBJ databases">
        <authorList>
            <consortium name="NCBI Pathogen Detection Project"/>
        </authorList>
    </citation>
    <scope>NUCLEOTIDE SEQUENCE</scope>
    <source>
        <strain evidence="24">Salmonella enterica</strain>
    </source>
</reference>
<dbReference type="EMBL" id="JYVU01000079">
    <property type="protein sequence ID" value="KTZ04551.1"/>
    <property type="molecule type" value="Genomic_DNA"/>
</dbReference>
<dbReference type="InterPro" id="IPR050643">
    <property type="entry name" value="Periplasmic_pilus_chap"/>
</dbReference>
<dbReference type="PATRIC" id="fig|59201.129.peg.1120"/>
<dbReference type="PANTHER" id="PTHR30251">
    <property type="entry name" value="PILUS ASSEMBLY CHAPERONE"/>
    <property type="match status" value="1"/>
</dbReference>
<evidence type="ECO:0000313" key="25">
    <source>
        <dbReference type="EMBL" id="KTZ04551.1"/>
    </source>
</evidence>
<accession>A0A0D6HHS9</accession>
<dbReference type="InterPro" id="IPR036316">
    <property type="entry name" value="Pili_assmbl_chap_C_dom_sf"/>
</dbReference>
<dbReference type="EMBL" id="AAHIDF010000030">
    <property type="protein sequence ID" value="EBW3630362.1"/>
    <property type="molecule type" value="Genomic_DNA"/>
</dbReference>
<dbReference type="Proteomes" id="UP000839616">
    <property type="component" value="Unassembled WGS sequence"/>
</dbReference>
<evidence type="ECO:0000256" key="2">
    <source>
        <dbReference type="ARBA" id="ARBA00007399"/>
    </source>
</evidence>
<evidence type="ECO:0000256" key="4">
    <source>
        <dbReference type="ARBA" id="ARBA00022764"/>
    </source>
</evidence>
<dbReference type="Pfam" id="PF00345">
    <property type="entry name" value="PapD_N"/>
    <property type="match status" value="1"/>
</dbReference>
<dbReference type="EMBL" id="AAKVET010000009">
    <property type="protein sequence ID" value="ECW0640958.1"/>
    <property type="molecule type" value="Genomic_DNA"/>
</dbReference>
<dbReference type="EMBL" id="AAKRET010000011">
    <property type="protein sequence ID" value="ECU8354406.1"/>
    <property type="molecule type" value="Genomic_DNA"/>
</dbReference>
<dbReference type="Proteomes" id="UP000034636">
    <property type="component" value="Chromosome"/>
</dbReference>
<gene>
    <name evidence="10" type="primary">stiB</name>
    <name evidence="19" type="ORF">AAB27_06150</name>
    <name evidence="26" type="ORF">AU613_03445</name>
    <name evidence="21" type="ORF">AVC05_16165</name>
    <name evidence="18" type="ORF">B1P38_12560</name>
    <name evidence="22" type="ORF">CBM67_13105</name>
    <name evidence="16" type="ORF">CE70_15315</name>
    <name evidence="23" type="ORF">CFF59_21060</name>
    <name evidence="25" type="ORF">DD95_22610</name>
    <name evidence="11" type="ORF">DMO92_08205</name>
    <name evidence="12" type="ORF">DPF41_20105</name>
    <name evidence="13" type="ORF">DPS76_11600</name>
    <name evidence="27" type="ORF">DRM14_07330</name>
    <name evidence="14" type="ORF">DU071_19620</name>
    <name evidence="17" type="ORF">E0935_10240</name>
    <name evidence="15" type="ORF">EER35_05985</name>
    <name evidence="20" type="ORF">F3R12_14050</name>
    <name evidence="24" type="ORF">GB466_14900</name>
    <name evidence="10" type="ORF">SE14_00182</name>
</gene>
<sequence>MNSLAKAGLLCCLLCGSLAHAAGINIGTTRVIFHGDAKDASISISNSDNVPYLIQSWAQSISETGASGDAPFMVTPPLFRLNGGQKNVLRIIRTGGNLPEDRESLYWLDIKSIPSSNPDNKHNTLMLAVKAEFKLIYRPKALTQKPEEVADRLTWSRQGRTLTVKNPTPYYMNFATLSVGSQKVKAPRYVAPFGNAQYTLPAAASGPIVWSIINDFGGTGPEHKQTP</sequence>
<evidence type="ECO:0000313" key="30">
    <source>
        <dbReference type="Proteomes" id="UP000338496"/>
    </source>
</evidence>
<evidence type="ECO:0000313" key="10">
    <source>
        <dbReference type="EMBL" id="AKH05794.1"/>
    </source>
</evidence>
<dbReference type="Proteomes" id="UP000839911">
    <property type="component" value="Unassembled WGS sequence"/>
</dbReference>
<dbReference type="InterPro" id="IPR016148">
    <property type="entry name" value="Pili_assmbl_chaperone_C"/>
</dbReference>
<evidence type="ECO:0000313" key="19">
    <source>
        <dbReference type="EMBL" id="ECV8760474.1"/>
    </source>
</evidence>
<dbReference type="GO" id="GO:0071555">
    <property type="term" value="P:cell wall organization"/>
    <property type="evidence" value="ECO:0007669"/>
    <property type="project" value="InterPro"/>
</dbReference>
<dbReference type="GO" id="GO:0030288">
    <property type="term" value="C:outer membrane-bounded periplasmic space"/>
    <property type="evidence" value="ECO:0007669"/>
    <property type="project" value="InterPro"/>
</dbReference>
<dbReference type="PANTHER" id="PTHR30251:SF9">
    <property type="entry name" value="CHAPERONE PROTEIN CAF1M"/>
    <property type="match status" value="1"/>
</dbReference>
<reference evidence="23" key="5">
    <citation type="submission" date="2018-07" db="EMBL/GenBank/DDBJ databases">
        <authorList>
            <consortium name="PulseNet: The National Subtyping Network for Foodborne Disease Surveillance"/>
            <person name="Tarr C.L."/>
            <person name="Trees E."/>
            <person name="Katz L.S."/>
            <person name="Carleton-Romer H.A."/>
            <person name="Stroika S."/>
            <person name="Kucerova Z."/>
            <person name="Roache K.F."/>
            <person name="Sabol A.L."/>
            <person name="Besser J."/>
            <person name="Gerner-Smidt P."/>
        </authorList>
    </citation>
    <scope>NUCLEOTIDE SEQUENCE [LARGE SCALE GENOMIC DNA]</scope>
    <source>
        <strain evidence="18">PNUSAS008736</strain>
        <strain evidence="23">PNUSAS016739</strain>
    </source>
</reference>
<dbReference type="EMBL" id="CP011428">
    <property type="protein sequence ID" value="AKH05794.1"/>
    <property type="molecule type" value="Genomic_DNA"/>
</dbReference>
<dbReference type="eggNOG" id="COG3121">
    <property type="taxonomic scope" value="Bacteria"/>
</dbReference>
<dbReference type="Proteomes" id="UP000839581">
    <property type="component" value="Unassembled WGS sequence"/>
</dbReference>
<dbReference type="EMBL" id="AAHNIA010000045">
    <property type="protein sequence ID" value="EBY1704107.1"/>
    <property type="molecule type" value="Genomic_DNA"/>
</dbReference>
<feature type="signal peptide" evidence="7">
    <location>
        <begin position="1"/>
        <end position="21"/>
    </location>
</feature>
<dbReference type="EMBL" id="AAKUOT010000009">
    <property type="protein sequence ID" value="ECV8760474.1"/>
    <property type="molecule type" value="Genomic_DNA"/>
</dbReference>
<keyword evidence="3 7" id="KW-0732">Signal</keyword>
<dbReference type="Proteomes" id="UP000839909">
    <property type="component" value="Unassembled WGS sequence"/>
</dbReference>
<dbReference type="EMBL" id="AAMLUT010000042">
    <property type="protein sequence ID" value="EDI6667734.1"/>
    <property type="molecule type" value="Genomic_DNA"/>
</dbReference>
<evidence type="ECO:0000313" key="27">
    <source>
        <dbReference type="EMBL" id="MLP85135.1"/>
    </source>
</evidence>
<feature type="domain" description="Pili assembly chaperone N-terminal" evidence="8">
    <location>
        <begin position="23"/>
        <end position="142"/>
    </location>
</feature>
<evidence type="ECO:0000313" key="20">
    <source>
        <dbReference type="EMBL" id="ECW0640958.1"/>
    </source>
</evidence>
<evidence type="ECO:0000313" key="12">
    <source>
        <dbReference type="EMBL" id="EBW3630362.1"/>
    </source>
</evidence>
<evidence type="ECO:0000256" key="5">
    <source>
        <dbReference type="ARBA" id="ARBA00023186"/>
    </source>
</evidence>
<dbReference type="Proteomes" id="UP000885385">
    <property type="component" value="Unassembled WGS sequence"/>
</dbReference>
<reference evidence="24" key="3">
    <citation type="journal article" date="2018" name="Genome Biol.">
        <title>SKESA: strategic k-mer extension for scrupulous assemblies.</title>
        <authorList>
            <person name="Souvorov A."/>
            <person name="Agarwala R."/>
            <person name="Lipman D.J."/>
        </authorList>
    </citation>
    <scope>NUCLEOTIDE SEQUENCE</scope>
    <source>
        <strain evidence="24">Salmonella enterica</strain>
    </source>
</reference>
<comment type="subcellular location">
    <subcellularLocation>
        <location evidence="1">Periplasm</location>
    </subcellularLocation>
</comment>
<feature type="chain" id="PRO_5043119728" evidence="7">
    <location>
        <begin position="22"/>
        <end position="227"/>
    </location>
</feature>
<dbReference type="AlphaFoldDB" id="A0A0D6HHS9"/>
<dbReference type="Proteomes" id="UP000338496">
    <property type="component" value="Unassembled WGS sequence"/>
</dbReference>
<comment type="similarity">
    <text evidence="2">Belongs to the periplasmic pilus chaperone family.</text>
</comment>
<keyword evidence="5" id="KW-0143">Chaperone</keyword>
<proteinExistence type="inferred from homology"/>
<organism evidence="22">
    <name type="scientific">Salmonella typhimurium</name>
    <dbReference type="NCBI Taxonomy" id="90371"/>
    <lineage>
        <taxon>Bacteria</taxon>
        <taxon>Pseudomonadati</taxon>
        <taxon>Pseudomonadota</taxon>
        <taxon>Gammaproteobacteria</taxon>
        <taxon>Enterobacterales</taxon>
        <taxon>Enterobacteriaceae</taxon>
        <taxon>Salmonella</taxon>
    </lineage>
</organism>
<dbReference type="InterPro" id="IPR001829">
    <property type="entry name" value="Pili_assmbl_chaperone_bac"/>
</dbReference>
<evidence type="ECO:0000313" key="16">
    <source>
        <dbReference type="EMBL" id="ECE0296514.1"/>
    </source>
</evidence>
<dbReference type="EMBL" id="AAHRYM010000005">
    <property type="protein sequence ID" value="EBZ6920539.1"/>
    <property type="molecule type" value="Genomic_DNA"/>
</dbReference>
<evidence type="ECO:0000313" key="28">
    <source>
        <dbReference type="Proteomes" id="UP000034636"/>
    </source>
</evidence>
<evidence type="ECO:0000313" key="14">
    <source>
        <dbReference type="EMBL" id="EBY1704107.1"/>
    </source>
</evidence>
<feature type="domain" description="Pili assembly chaperone C-terminal" evidence="9">
    <location>
        <begin position="164"/>
        <end position="219"/>
    </location>
</feature>
<evidence type="ECO:0000313" key="23">
    <source>
        <dbReference type="EMBL" id="EDI6667734.1"/>
    </source>
</evidence>
<dbReference type="Pfam" id="PF02753">
    <property type="entry name" value="PapD_C"/>
    <property type="match status" value="1"/>
</dbReference>
<dbReference type="EMBL" id="AAMHOR010000010">
    <property type="protein sequence ID" value="EDH4188645.1"/>
    <property type="molecule type" value="Genomic_DNA"/>
</dbReference>
<evidence type="ECO:0000313" key="24">
    <source>
        <dbReference type="EMBL" id="HAB0971843.1"/>
    </source>
</evidence>
<evidence type="ECO:0000313" key="13">
    <source>
        <dbReference type="EMBL" id="EBW5463082.1"/>
    </source>
</evidence>
<dbReference type="EMBL" id="AAIGQE010000010">
    <property type="protein sequence ID" value="ECE0296514.1"/>
    <property type="molecule type" value="Genomic_DNA"/>
</dbReference>
<evidence type="ECO:0000256" key="6">
    <source>
        <dbReference type="ARBA" id="ARBA00023319"/>
    </source>
</evidence>
<dbReference type="InterPro" id="IPR016147">
    <property type="entry name" value="Pili_assmbl_chaperone_N"/>
</dbReference>
<evidence type="ECO:0000313" key="22">
    <source>
        <dbReference type="EMBL" id="EDH4188645.1"/>
    </source>
</evidence>
<evidence type="ECO:0000256" key="1">
    <source>
        <dbReference type="ARBA" id="ARBA00004418"/>
    </source>
</evidence>
<dbReference type="SMR" id="A0A0D6HHS9"/>
<dbReference type="RefSeq" id="WP_001086408.1">
    <property type="nucleotide sequence ID" value="NZ_AP023291.1"/>
</dbReference>
<dbReference type="InterPro" id="IPR013783">
    <property type="entry name" value="Ig-like_fold"/>
</dbReference>
<dbReference type="Proteomes" id="UP000839595">
    <property type="component" value="Unassembled WGS sequence"/>
</dbReference>
<reference evidence="22" key="6">
    <citation type="submission" date="2018-07" db="EMBL/GenBank/DDBJ databases">
        <authorList>
            <person name="Ashton P.M."/>
            <person name="Dallman T."/>
            <person name="Nair S."/>
            <person name="De Pinna E."/>
            <person name="Peters T."/>
            <person name="Grant K."/>
        </authorList>
    </citation>
    <scope>NUCLEOTIDE SEQUENCE</scope>
    <source>
        <strain evidence="22">199788</strain>
        <strain evidence="12">231108</strain>
        <strain evidence="17">265852</strain>
        <strain evidence="26">29290</strain>
        <strain evidence="14">356083</strain>
        <strain evidence="13">422529</strain>
        <strain evidence="27">425567</strain>
        <strain evidence="21">43916</strain>
        <strain evidence="11">488670</strain>
        <strain evidence="15">632340</strain>
        <strain evidence="19">86846</strain>
    </source>
</reference>
<reference evidence="10 28" key="2">
    <citation type="journal article" date="2015" name="Genome Announc.">
        <title>Complete Genome Sequencing of a Multidrug-Resistant and Human-Invasive Salmonella enterica Serovar Typhimurium Strain of the Emerging Sequence Type 213 Genotype.</title>
        <authorList>
            <person name="Calva E."/>
            <person name="Silva C."/>
            <person name="Zaidi M.B."/>
            <person name="Sanchez-Flores A."/>
            <person name="Estrada K."/>
            <person name="Silva G.G."/>
            <person name="Soto-Jimenez L.M."/>
            <person name="Wiesner M."/>
            <person name="Fernandez-Mora M."/>
            <person name="Edwards R.A."/>
            <person name="Vinuesa P."/>
        </authorList>
    </citation>
    <scope>NUCLEOTIDE SEQUENCE [LARGE SCALE GENOMIC DNA]</scope>
    <source>
        <strain evidence="10 28">YU39</strain>
    </source>
</reference>
<dbReference type="EMBL" id="AAHDPU010000005">
    <property type="protein sequence ID" value="EBU9272046.1"/>
    <property type="molecule type" value="Genomic_DNA"/>
</dbReference>
<dbReference type="Proteomes" id="UP000885258">
    <property type="component" value="Unassembled WGS sequence"/>
</dbReference>
<name>A0A0D6HHS9_SALTM</name>
<dbReference type="EMBL" id="AAHIPE010000010">
    <property type="protein sequence ID" value="EBW5463082.1"/>
    <property type="molecule type" value="Genomic_DNA"/>
</dbReference>
<dbReference type="PRINTS" id="PR00969">
    <property type="entry name" value="CHAPERONPILI"/>
</dbReference>
<dbReference type="Proteomes" id="UP000054461">
    <property type="component" value="Unassembled WGS sequence"/>
</dbReference>
<evidence type="ECO:0000313" key="11">
    <source>
        <dbReference type="EMBL" id="EBU9272046.1"/>
    </source>
</evidence>
<keyword evidence="6" id="KW-0393">Immunoglobulin domain</keyword>
<dbReference type="OMA" id="KLEWHRE"/>
<dbReference type="Proteomes" id="UP000839905">
    <property type="component" value="Unassembled WGS sequence"/>
</dbReference>
<dbReference type="InterPro" id="IPR008962">
    <property type="entry name" value="PapD-like_sf"/>
</dbReference>
<dbReference type="EMBL" id="DAAFPQ010000011">
    <property type="protein sequence ID" value="HAB0971843.1"/>
    <property type="molecule type" value="Genomic_DNA"/>
</dbReference>
<dbReference type="SUPFAM" id="SSF49584">
    <property type="entry name" value="Periplasmic chaperone C-domain"/>
    <property type="match status" value="1"/>
</dbReference>
<protein>
    <submittedName>
        <fullName evidence="19">Fimbria/pilus periplasmic chaperone</fullName>
    </submittedName>
    <submittedName>
        <fullName evidence="22">Long polar fimbrial chaperone LpfB</fullName>
    </submittedName>
    <submittedName>
        <fullName evidence="10">Putative fimbrial chaperone</fullName>
    </submittedName>
</protein>
<evidence type="ECO:0000313" key="18">
    <source>
        <dbReference type="EMBL" id="ECU8354406.1"/>
    </source>
</evidence>
<accession>A0A0F7J582</accession>
<evidence type="ECO:0000256" key="3">
    <source>
        <dbReference type="ARBA" id="ARBA00022729"/>
    </source>
</evidence>
<evidence type="ECO:0000313" key="21">
    <source>
        <dbReference type="EMBL" id="ECY5342752.1"/>
    </source>
</evidence>
<evidence type="ECO:0000313" key="15">
    <source>
        <dbReference type="EMBL" id="EBZ6920539.1"/>
    </source>
</evidence>
<evidence type="ECO:0000256" key="7">
    <source>
        <dbReference type="SAM" id="SignalP"/>
    </source>
</evidence>
<dbReference type="EMBL" id="AAIKGB010000008">
    <property type="protein sequence ID" value="ECF1543622.1"/>
    <property type="molecule type" value="Genomic_DNA"/>
</dbReference>
<dbReference type="Proteomes" id="UP000839908">
    <property type="component" value="Unassembled WGS sequence"/>
</dbReference>
<evidence type="ECO:0000259" key="8">
    <source>
        <dbReference type="Pfam" id="PF00345"/>
    </source>
</evidence>
<dbReference type="Proteomes" id="UP000839915">
    <property type="component" value="Unassembled WGS sequence"/>
</dbReference>
<reference evidence="16 30" key="4">
    <citation type="submission" date="2018-07" db="EMBL/GenBank/DDBJ databases">
        <authorList>
            <consortium name="GenomeTrakr network: Whole genome sequencing for foodborne pathogen traceback"/>
        </authorList>
    </citation>
    <scope>NUCLEOTIDE SEQUENCE [LARGE SCALE GENOMIC DNA]</scope>
    <source>
        <strain evidence="20">AUSMDU00020735</strain>
        <strain evidence="16 30">VA_WGS-00080</strain>
    </source>
</reference>
<dbReference type="KEGG" id="seni:CY43_00885"/>
<dbReference type="Gene3D" id="2.60.40.10">
    <property type="entry name" value="Immunoglobulins"/>
    <property type="match status" value="2"/>
</dbReference>
<evidence type="ECO:0000313" key="26">
    <source>
        <dbReference type="EMBL" id="MIT47955.1"/>
    </source>
</evidence>
<evidence type="ECO:0000313" key="29">
    <source>
        <dbReference type="Proteomes" id="UP000054461"/>
    </source>
</evidence>
<dbReference type="EMBL" id="RVDJ01000005">
    <property type="protein sequence ID" value="MLP85135.1"/>
    <property type="molecule type" value="Genomic_DNA"/>
</dbReference>
<evidence type="ECO:0000259" key="9">
    <source>
        <dbReference type="Pfam" id="PF02753"/>
    </source>
</evidence>